<feature type="region of interest" description="Disordered" evidence="2">
    <location>
        <begin position="1"/>
        <end position="39"/>
    </location>
</feature>
<evidence type="ECO:0000259" key="4">
    <source>
        <dbReference type="Pfam" id="PF15743"/>
    </source>
</evidence>
<evidence type="ECO:0000313" key="6">
    <source>
        <dbReference type="Proteomes" id="UP000694429"/>
    </source>
</evidence>
<keyword evidence="3" id="KW-1133">Transmembrane helix</keyword>
<dbReference type="InterPro" id="IPR039062">
    <property type="entry name" value="SPAT1"/>
</dbReference>
<keyword evidence="3" id="KW-0812">Transmembrane</keyword>
<reference evidence="5" key="2">
    <citation type="submission" date="2025-08" db="UniProtKB">
        <authorList>
            <consortium name="Ensembl"/>
        </authorList>
    </citation>
    <scope>IDENTIFICATION</scope>
</reference>
<dbReference type="PANTHER" id="PTHR14421:SF3">
    <property type="entry name" value="SPERMATOGENESIS-ASSOCIATED PROTEIN 1"/>
    <property type="match status" value="1"/>
</dbReference>
<sequence length="646" mass="73331">MALAGAGQVRPRVDPSRSGSEGPDAGAARRRRGGGRGRGSELCRLSFRCFAGRLHPQRACALLPRARFQRLSPGGSAEPEGGGGGGRGRGRGEGGVTVRPERGRTPTFSLLAREADLGELVELHVFYVPEGSWNYKLNTISIEVVNKFISAGFIRVSPHLTLQALRERLGEFLGEDAIAEKFLFLKCIGNNLAVVKAKQESELKLKSFAPPYALQPELYLLPIMDHLGNIYSASTVSLDGRQTNNGVAKADGIIHRPLSVTLLKEEPGTDPSFLVNTLKELLNKNQEEGTSAGGKVTPKEKQTGKTHTGNSEIPGPLEESSSDYFSNKKSPFLWKNEDDRVNLIRTEDNQIGKKECIILPDLIDFPSLPGQPALSPGITDISSLQIEREKIIEQMKQVKEERRYLERIREEQIKKVEKLFEQSKLKRYHACDGWKKKYFETKKITASLEEVLRKLQEDLELYYKKLLMQLEAREIKMRPKNLANITDSKNYLIIQITEVQHAIDQLKRKLDTDKMKLIIEVKMKKQAVSDLRTLKAELAQKKIDTSLPSISIREHWLLQYILTRPDFVHHKTSQRESHKHLQFQCNYSTGFCSLETKIHQRLPVENHAILCNIKYAYYISCFFFYFVLTSHYQRKKRPVYIYENGV</sequence>
<dbReference type="Ensembl" id="ENSCAFT00030027175.1">
    <property type="protein sequence ID" value="ENSCAFP00030023714.1"/>
    <property type="gene ID" value="ENSCAFG00030014674.1"/>
</dbReference>
<feature type="coiled-coil region" evidence="1">
    <location>
        <begin position="496"/>
        <end position="544"/>
    </location>
</feature>
<feature type="domain" description="Spermatogenesis-associated protein 1 C-terminal" evidence="4">
    <location>
        <begin position="393"/>
        <end position="542"/>
    </location>
</feature>
<protein>
    <submittedName>
        <fullName evidence="5">Spermatosis associated 1</fullName>
    </submittedName>
</protein>
<keyword evidence="3" id="KW-0472">Membrane</keyword>
<keyword evidence="1" id="KW-0175">Coiled coil</keyword>
<feature type="region of interest" description="Disordered" evidence="2">
    <location>
        <begin position="71"/>
        <end position="102"/>
    </location>
</feature>
<evidence type="ECO:0000256" key="1">
    <source>
        <dbReference type="SAM" id="Coils"/>
    </source>
</evidence>
<evidence type="ECO:0000313" key="5">
    <source>
        <dbReference type="Ensembl" id="ENSCAFP00030023714.1"/>
    </source>
</evidence>
<reference evidence="5" key="1">
    <citation type="submission" date="2019-03" db="EMBL/GenBank/DDBJ databases">
        <authorList>
            <person name="Warren W.C."/>
            <person name="Johnson G.S."/>
        </authorList>
    </citation>
    <scope>NUCLEOTIDE SEQUENCE [LARGE SCALE GENOMIC DNA]</scope>
    <source>
        <strain evidence="5">Basenji</strain>
    </source>
</reference>
<dbReference type="PANTHER" id="PTHR14421">
    <property type="entry name" value="SPERMATOGENESIS-ASSOCIATED PROTEIN 1"/>
    <property type="match status" value="1"/>
</dbReference>
<accession>A0A8C0NK92</accession>
<evidence type="ECO:0000256" key="3">
    <source>
        <dbReference type="SAM" id="Phobius"/>
    </source>
</evidence>
<feature type="transmembrane region" description="Helical" evidence="3">
    <location>
        <begin position="615"/>
        <end position="632"/>
    </location>
</feature>
<dbReference type="Pfam" id="PF15743">
    <property type="entry name" value="SPATA1_C"/>
    <property type="match status" value="1"/>
</dbReference>
<evidence type="ECO:0000256" key="2">
    <source>
        <dbReference type="SAM" id="MobiDB-lite"/>
    </source>
</evidence>
<dbReference type="InterPro" id="IPR031478">
    <property type="entry name" value="SPATA1_C"/>
</dbReference>
<feature type="region of interest" description="Disordered" evidence="2">
    <location>
        <begin position="286"/>
        <end position="325"/>
    </location>
</feature>
<dbReference type="Proteomes" id="UP000694429">
    <property type="component" value="Chromosome 6"/>
</dbReference>
<feature type="coiled-coil region" evidence="1">
    <location>
        <begin position="381"/>
        <end position="415"/>
    </location>
</feature>
<proteinExistence type="predicted"/>
<name>A0A8C0NK92_CANLF</name>
<dbReference type="AlphaFoldDB" id="A0A8C0NK92"/>
<organism evidence="5 6">
    <name type="scientific">Canis lupus familiaris</name>
    <name type="common">Dog</name>
    <name type="synonym">Canis familiaris</name>
    <dbReference type="NCBI Taxonomy" id="9615"/>
    <lineage>
        <taxon>Eukaryota</taxon>
        <taxon>Metazoa</taxon>
        <taxon>Chordata</taxon>
        <taxon>Craniata</taxon>
        <taxon>Vertebrata</taxon>
        <taxon>Euteleostomi</taxon>
        <taxon>Mammalia</taxon>
        <taxon>Eutheria</taxon>
        <taxon>Laurasiatheria</taxon>
        <taxon>Carnivora</taxon>
        <taxon>Caniformia</taxon>
        <taxon>Canidae</taxon>
        <taxon>Canis</taxon>
    </lineage>
</organism>